<comment type="caution">
    <text evidence="3">The sequence shown here is derived from an EMBL/GenBank/DDBJ whole genome shotgun (WGS) entry which is preliminary data.</text>
</comment>
<gene>
    <name evidence="3" type="ORF">VKT23_002860</name>
</gene>
<feature type="transmembrane region" description="Helical" evidence="1">
    <location>
        <begin position="160"/>
        <end position="181"/>
    </location>
</feature>
<feature type="transmembrane region" description="Helical" evidence="1">
    <location>
        <begin position="89"/>
        <end position="111"/>
    </location>
</feature>
<dbReference type="Proteomes" id="UP001498398">
    <property type="component" value="Unassembled WGS sequence"/>
</dbReference>
<feature type="domain" description="DUF6534" evidence="2">
    <location>
        <begin position="166"/>
        <end position="253"/>
    </location>
</feature>
<keyword evidence="1" id="KW-0472">Membrane</keyword>
<dbReference type="PANTHER" id="PTHR40465">
    <property type="entry name" value="CHROMOSOME 1, WHOLE GENOME SHOTGUN SEQUENCE"/>
    <property type="match status" value="1"/>
</dbReference>
<evidence type="ECO:0000256" key="1">
    <source>
        <dbReference type="SAM" id="Phobius"/>
    </source>
</evidence>
<organism evidence="3 4">
    <name type="scientific">Marasmiellus scandens</name>
    <dbReference type="NCBI Taxonomy" id="2682957"/>
    <lineage>
        <taxon>Eukaryota</taxon>
        <taxon>Fungi</taxon>
        <taxon>Dikarya</taxon>
        <taxon>Basidiomycota</taxon>
        <taxon>Agaricomycotina</taxon>
        <taxon>Agaricomycetes</taxon>
        <taxon>Agaricomycetidae</taxon>
        <taxon>Agaricales</taxon>
        <taxon>Marasmiineae</taxon>
        <taxon>Omphalotaceae</taxon>
        <taxon>Marasmiellus</taxon>
    </lineage>
</organism>
<feature type="transmembrane region" description="Helical" evidence="1">
    <location>
        <begin position="44"/>
        <end position="69"/>
    </location>
</feature>
<dbReference type="InterPro" id="IPR045339">
    <property type="entry name" value="DUF6534"/>
</dbReference>
<name>A0ABR1JW66_9AGAR</name>
<accession>A0ABR1JW66</accession>
<feature type="transmembrane region" description="Helical" evidence="1">
    <location>
        <begin position="118"/>
        <end position="140"/>
    </location>
</feature>
<evidence type="ECO:0000313" key="4">
    <source>
        <dbReference type="Proteomes" id="UP001498398"/>
    </source>
</evidence>
<feature type="transmembrane region" description="Helical" evidence="1">
    <location>
        <begin position="228"/>
        <end position="248"/>
    </location>
</feature>
<sequence>MGLFDNVIGTLVIATWLSCALWMLEVVGAYTYYGPKGTASKDTIYLRITVAAVITVDTLNLAIACLDTYEFAVSHYGQPSYLMKEHWRATFWLISGQFVGAVVQTFLAYRYIRLSKDWYIGTILMLLILIALGANIASAILTMRWPDYSQRTLLEKPVNVWLVVNVGADVAIASAMVYRLWRGQNGFNLRLDSILYRLIANTIQTGTLTSLFAMGGLVAYLAQPASNVSSLLFWVLNRLYVITLLFTLNLRDSLRRLDNISTHNNTQSGNTSDLVFSRSKEVSQIRSSLDFDNV</sequence>
<keyword evidence="4" id="KW-1185">Reference proteome</keyword>
<keyword evidence="1" id="KW-0812">Transmembrane</keyword>
<protein>
    <recommendedName>
        <fullName evidence="2">DUF6534 domain-containing protein</fullName>
    </recommendedName>
</protein>
<reference evidence="3 4" key="1">
    <citation type="submission" date="2024-01" db="EMBL/GenBank/DDBJ databases">
        <title>A draft genome for the cacao thread blight pathogen Marasmiellus scandens.</title>
        <authorList>
            <person name="Baruah I.K."/>
            <person name="Leung J."/>
            <person name="Bukari Y."/>
            <person name="Amoako-Attah I."/>
            <person name="Meinhardt L.W."/>
            <person name="Bailey B.A."/>
            <person name="Cohen S.P."/>
        </authorList>
    </citation>
    <scope>NUCLEOTIDE SEQUENCE [LARGE SCALE GENOMIC DNA]</scope>
    <source>
        <strain evidence="3 4">GH-19</strain>
    </source>
</reference>
<proteinExistence type="predicted"/>
<dbReference type="EMBL" id="JBANRG010000003">
    <property type="protein sequence ID" value="KAK7468345.1"/>
    <property type="molecule type" value="Genomic_DNA"/>
</dbReference>
<dbReference type="Pfam" id="PF20152">
    <property type="entry name" value="DUF6534"/>
    <property type="match status" value="1"/>
</dbReference>
<keyword evidence="1" id="KW-1133">Transmembrane helix</keyword>
<feature type="transmembrane region" description="Helical" evidence="1">
    <location>
        <begin position="202"/>
        <end position="222"/>
    </location>
</feature>
<evidence type="ECO:0000259" key="2">
    <source>
        <dbReference type="Pfam" id="PF20152"/>
    </source>
</evidence>
<evidence type="ECO:0000313" key="3">
    <source>
        <dbReference type="EMBL" id="KAK7468345.1"/>
    </source>
</evidence>
<feature type="transmembrane region" description="Helical" evidence="1">
    <location>
        <begin position="6"/>
        <end position="32"/>
    </location>
</feature>
<dbReference type="PANTHER" id="PTHR40465:SF1">
    <property type="entry name" value="DUF6534 DOMAIN-CONTAINING PROTEIN"/>
    <property type="match status" value="1"/>
</dbReference>